<dbReference type="Proteomes" id="UP000218332">
    <property type="component" value="Unassembled WGS sequence"/>
</dbReference>
<keyword evidence="1 2" id="KW-0238">DNA-binding</keyword>
<dbReference type="GO" id="GO:0003700">
    <property type="term" value="F:DNA-binding transcription factor activity"/>
    <property type="evidence" value="ECO:0007669"/>
    <property type="project" value="TreeGrafter"/>
</dbReference>
<keyword evidence="5" id="KW-1185">Reference proteome</keyword>
<dbReference type="InterPro" id="IPR023772">
    <property type="entry name" value="DNA-bd_HTH_TetR-type_CS"/>
</dbReference>
<evidence type="ECO:0000256" key="1">
    <source>
        <dbReference type="ARBA" id="ARBA00023125"/>
    </source>
</evidence>
<dbReference type="InterPro" id="IPR036271">
    <property type="entry name" value="Tet_transcr_reg_TetR-rel_C_sf"/>
</dbReference>
<dbReference type="InterPro" id="IPR001647">
    <property type="entry name" value="HTH_TetR"/>
</dbReference>
<dbReference type="InterPro" id="IPR050109">
    <property type="entry name" value="HTH-type_TetR-like_transc_reg"/>
</dbReference>
<protein>
    <submittedName>
        <fullName evidence="4">TetR family transcriptional regulator</fullName>
    </submittedName>
</protein>
<feature type="DNA-binding region" description="H-T-H motif" evidence="2">
    <location>
        <begin position="47"/>
        <end position="66"/>
    </location>
</feature>
<proteinExistence type="predicted"/>
<reference evidence="4 5" key="1">
    <citation type="submission" date="2017-07" db="EMBL/GenBank/DDBJ databases">
        <title>Tamlnaduibacter salinus (Mi-7) genome sequencing.</title>
        <authorList>
            <person name="Verma A."/>
            <person name="Krishnamurthi S."/>
        </authorList>
    </citation>
    <scope>NUCLEOTIDE SEQUENCE [LARGE SCALE GENOMIC DNA]</scope>
    <source>
        <strain evidence="4 5">Mi-7</strain>
    </source>
</reference>
<feature type="domain" description="HTH tetR-type" evidence="3">
    <location>
        <begin position="24"/>
        <end position="84"/>
    </location>
</feature>
<name>A0A2A2I7D7_9GAMM</name>
<evidence type="ECO:0000313" key="4">
    <source>
        <dbReference type="EMBL" id="PAV27492.1"/>
    </source>
</evidence>
<dbReference type="PANTHER" id="PTHR30055">
    <property type="entry name" value="HTH-TYPE TRANSCRIPTIONAL REGULATOR RUTR"/>
    <property type="match status" value="1"/>
</dbReference>
<dbReference type="Pfam" id="PF00440">
    <property type="entry name" value="TetR_N"/>
    <property type="match status" value="1"/>
</dbReference>
<evidence type="ECO:0000259" key="3">
    <source>
        <dbReference type="PROSITE" id="PS50977"/>
    </source>
</evidence>
<gene>
    <name evidence="4" type="ORF">CF392_00335</name>
</gene>
<dbReference type="PROSITE" id="PS50977">
    <property type="entry name" value="HTH_TETR_2"/>
    <property type="match status" value="1"/>
</dbReference>
<accession>A0A2A2I7D7</accession>
<dbReference type="EMBL" id="NMPM01000003">
    <property type="protein sequence ID" value="PAV27492.1"/>
    <property type="molecule type" value="Genomic_DNA"/>
</dbReference>
<dbReference type="InterPro" id="IPR009057">
    <property type="entry name" value="Homeodomain-like_sf"/>
</dbReference>
<dbReference type="SUPFAM" id="SSF48498">
    <property type="entry name" value="Tetracyclin repressor-like, C-terminal domain"/>
    <property type="match status" value="1"/>
</dbReference>
<dbReference type="PANTHER" id="PTHR30055:SF187">
    <property type="entry name" value="TRANSCRIPTIONAL REGULATORY PROTEIN"/>
    <property type="match status" value="1"/>
</dbReference>
<dbReference type="PRINTS" id="PR00455">
    <property type="entry name" value="HTHTETR"/>
</dbReference>
<dbReference type="PROSITE" id="PS01081">
    <property type="entry name" value="HTH_TETR_1"/>
    <property type="match status" value="1"/>
</dbReference>
<organism evidence="4 5">
    <name type="scientific">Tamilnaduibacter salinus</name>
    <dbReference type="NCBI Taxonomy" id="1484056"/>
    <lineage>
        <taxon>Bacteria</taxon>
        <taxon>Pseudomonadati</taxon>
        <taxon>Pseudomonadota</taxon>
        <taxon>Gammaproteobacteria</taxon>
        <taxon>Pseudomonadales</taxon>
        <taxon>Marinobacteraceae</taxon>
        <taxon>Tamilnaduibacter</taxon>
    </lineage>
</organism>
<dbReference type="GO" id="GO:0000976">
    <property type="term" value="F:transcription cis-regulatory region binding"/>
    <property type="evidence" value="ECO:0007669"/>
    <property type="project" value="TreeGrafter"/>
</dbReference>
<dbReference type="AlphaFoldDB" id="A0A2A2I7D7"/>
<dbReference type="Gene3D" id="1.10.357.10">
    <property type="entry name" value="Tetracycline Repressor, domain 2"/>
    <property type="match status" value="1"/>
</dbReference>
<dbReference type="SUPFAM" id="SSF46689">
    <property type="entry name" value="Homeodomain-like"/>
    <property type="match status" value="1"/>
</dbReference>
<evidence type="ECO:0000313" key="5">
    <source>
        <dbReference type="Proteomes" id="UP000218332"/>
    </source>
</evidence>
<comment type="caution">
    <text evidence="4">The sequence shown here is derived from an EMBL/GenBank/DDBJ whole genome shotgun (WGS) entry which is preliminary data.</text>
</comment>
<evidence type="ECO:0000256" key="2">
    <source>
        <dbReference type="PROSITE-ProRule" id="PRU00335"/>
    </source>
</evidence>
<sequence>MAPHFSSVSVGMAATSSKSRARSRAKKREILRKALECFAVHGLEHTTIDMIRAETGVSVGSLYHHFGNKDAIASAVFIEGMRDFSQRALEYLDQVASSSGGATEKAERLIKALVYANVDWISANPNWAQFVFHHRRTVGKAGGASTLNRDVESFYGKLAAILGPYVEGGHIRNLPAPLYGSFISGPVHDYARHWLAGRYAVPIQDVREELAEGAWRALNVNDGVRS</sequence>